<keyword evidence="3" id="KW-1185">Reference proteome</keyword>
<gene>
    <name evidence="2" type="ORF">SK803_10085</name>
</gene>
<dbReference type="Proteomes" id="UP001285521">
    <property type="component" value="Unassembled WGS sequence"/>
</dbReference>
<protein>
    <recommendedName>
        <fullName evidence="4">Myb-like DNA-binding domain-containing protein</fullName>
    </recommendedName>
</protein>
<reference evidence="2 3" key="1">
    <citation type="submission" date="2023-11" db="EMBL/GenBank/DDBJ databases">
        <title>Lentzea sokolovensis, sp. nov., Lentzea kristufkii, sp. nov., and Lentzea miocenensis, sp. nov., rare actinobacteria from Sokolov Coal Basin, Miocene lacustrine sediment, Czech Republic.</title>
        <authorList>
            <person name="Lara A."/>
            <person name="Kotroba L."/>
            <person name="Nouioui I."/>
            <person name="Neumann-Schaal M."/>
            <person name="Mast Y."/>
            <person name="Chronakova A."/>
        </authorList>
    </citation>
    <scope>NUCLEOTIDE SEQUENCE [LARGE SCALE GENOMIC DNA]</scope>
    <source>
        <strain evidence="2 3">BCCO 10_0856</strain>
    </source>
</reference>
<evidence type="ECO:0000313" key="2">
    <source>
        <dbReference type="EMBL" id="MDX8030561.1"/>
    </source>
</evidence>
<comment type="caution">
    <text evidence="2">The sequence shown here is derived from an EMBL/GenBank/DDBJ whole genome shotgun (WGS) entry which is preliminary data.</text>
</comment>
<keyword evidence="1" id="KW-0175">Coiled coil</keyword>
<evidence type="ECO:0000313" key="3">
    <source>
        <dbReference type="Proteomes" id="UP001285521"/>
    </source>
</evidence>
<name>A0ABU4SXE0_9PSEU</name>
<feature type="coiled-coil region" evidence="1">
    <location>
        <begin position="171"/>
        <end position="205"/>
    </location>
</feature>
<dbReference type="EMBL" id="JAXAVW010000006">
    <property type="protein sequence ID" value="MDX8030561.1"/>
    <property type="molecule type" value="Genomic_DNA"/>
</dbReference>
<accession>A0ABU4SXE0</accession>
<organism evidence="2 3">
    <name type="scientific">Lentzea miocenica</name>
    <dbReference type="NCBI Taxonomy" id="3095431"/>
    <lineage>
        <taxon>Bacteria</taxon>
        <taxon>Bacillati</taxon>
        <taxon>Actinomycetota</taxon>
        <taxon>Actinomycetes</taxon>
        <taxon>Pseudonocardiales</taxon>
        <taxon>Pseudonocardiaceae</taxon>
        <taxon>Lentzea</taxon>
    </lineage>
</organism>
<dbReference type="RefSeq" id="WP_319965565.1">
    <property type="nucleotide sequence ID" value="NZ_JAXAVW010000006.1"/>
</dbReference>
<sequence>MRENESLSALRMMPWARESVDRAERVLIESVMDSGWTWEQLGAEYGERSKQAMQQHYKRRGGERSWSKRADAEPADVESVRYAITRLLSNFRATDEALTRTMRDASWNAKDPEEEAKRRRSWVERLNDSMDGLHDFINNRLGHFPRWDVRLVPSDRTKLHGDYAEVDREKVDEIRAETAKALERLQKHRDEVDATIDELKRRQAELS</sequence>
<proteinExistence type="predicted"/>
<evidence type="ECO:0000256" key="1">
    <source>
        <dbReference type="SAM" id="Coils"/>
    </source>
</evidence>
<evidence type="ECO:0008006" key="4">
    <source>
        <dbReference type="Google" id="ProtNLM"/>
    </source>
</evidence>